<feature type="transmembrane region" description="Helical" evidence="1">
    <location>
        <begin position="67"/>
        <end position="93"/>
    </location>
</feature>
<dbReference type="EMBL" id="MBER01000010">
    <property type="protein sequence ID" value="OMC51915.1"/>
    <property type="molecule type" value="Genomic_DNA"/>
</dbReference>
<evidence type="ECO:0000256" key="1">
    <source>
        <dbReference type="SAM" id="Phobius"/>
    </source>
</evidence>
<comment type="caution">
    <text evidence="2">The sequence shown here is derived from an EMBL/GenBank/DDBJ whole genome shotgun (WGS) entry which is preliminary data.</text>
</comment>
<dbReference type="Proteomes" id="UP000187001">
    <property type="component" value="Unassembled WGS sequence"/>
</dbReference>
<sequence>MLDEGKILRAVRDFTPAVLGLLLVLAIRQGGCGRAWAIAGVTALLVAGLIGHIRCRTLLPNQPDRAVFWVAVRTYGLVGGVYTVCYAAVMYIFSELAHHALDETGKYFFSAASGFAVALLTNALIKPGESDSWGAFWWRKTYRKAFKPFFRVLVDDDDLDGRGGGAWLPYGNQMRALEEDEFDDDDRVPTKRISGWGYRARRERARFLRTRIPDPQRIKTSNALVHDSVKVSRAGDPVDGRVGEVVQKVESGKQTRLIVDFGDPDYWWSVSPQNVEVIDPAASVSH</sequence>
<dbReference type="AlphaFoldDB" id="A0ABD6QSY4"/>
<proteinExistence type="predicted"/>
<organism evidence="2 3">
    <name type="scientific">Mycolicibacterium fortuitum</name>
    <name type="common">Mycobacterium fortuitum</name>
    <dbReference type="NCBI Taxonomy" id="1766"/>
    <lineage>
        <taxon>Bacteria</taxon>
        <taxon>Bacillati</taxon>
        <taxon>Actinomycetota</taxon>
        <taxon>Actinomycetes</taxon>
        <taxon>Mycobacteriales</taxon>
        <taxon>Mycobacteriaceae</taxon>
        <taxon>Mycolicibacterium</taxon>
    </lineage>
</organism>
<reference evidence="2 3" key="1">
    <citation type="submission" date="2016-07" db="EMBL/GenBank/DDBJ databases">
        <authorList>
            <person name="Sutton G."/>
            <person name="Brinkac L."/>
            <person name="Sanka R."/>
            <person name="Adams M."/>
            <person name="Lau E."/>
            <person name="Kumar A."/>
            <person name="Macaden R."/>
        </authorList>
    </citation>
    <scope>NUCLEOTIDE SEQUENCE [LARGE SCALE GENOMIC DNA]</scope>
    <source>
        <strain evidence="2 3">GA-0871</strain>
    </source>
</reference>
<name>A0ABD6QSY4_MYCFO</name>
<accession>A0ABD6QSY4</accession>
<evidence type="ECO:0000313" key="2">
    <source>
        <dbReference type="EMBL" id="OMC51915.1"/>
    </source>
</evidence>
<keyword evidence="1" id="KW-0812">Transmembrane</keyword>
<evidence type="ECO:0000313" key="3">
    <source>
        <dbReference type="Proteomes" id="UP000187001"/>
    </source>
</evidence>
<feature type="transmembrane region" description="Helical" evidence="1">
    <location>
        <begin position="33"/>
        <end position="55"/>
    </location>
</feature>
<dbReference type="RefSeq" id="WP_076202632.1">
    <property type="nucleotide sequence ID" value="NZ_MBER01000010.1"/>
</dbReference>
<gene>
    <name evidence="2" type="ORF">A5742_17405</name>
</gene>
<keyword evidence="1" id="KW-1133">Transmembrane helix</keyword>
<feature type="transmembrane region" description="Helical" evidence="1">
    <location>
        <begin position="105"/>
        <end position="125"/>
    </location>
</feature>
<keyword evidence="1" id="KW-0472">Membrane</keyword>
<protein>
    <submittedName>
        <fullName evidence="2">Uncharacterized protein</fullName>
    </submittedName>
</protein>